<dbReference type="PIRSF" id="PIRSF016578">
    <property type="entry name" value="HsaA"/>
    <property type="match status" value="1"/>
</dbReference>
<reference evidence="7" key="1">
    <citation type="submission" date="2016-11" db="EMBL/GenBank/DDBJ databases">
        <authorList>
            <person name="Varghese N."/>
            <person name="Submissions S."/>
        </authorList>
    </citation>
    <scope>NUCLEOTIDE SEQUENCE [LARGE SCALE GENOMIC DNA]</scope>
    <source>
        <strain evidence="7">GAS401</strain>
    </source>
</reference>
<dbReference type="InterPro" id="IPR013786">
    <property type="entry name" value="AcylCoA_DH/ox_N"/>
</dbReference>
<dbReference type="RefSeq" id="WP_072816013.1">
    <property type="nucleotide sequence ID" value="NZ_LT670849.1"/>
</dbReference>
<feature type="domain" description="Acyl-CoA dehydrogenase C-terminal" evidence="5">
    <location>
        <begin position="258"/>
        <end position="377"/>
    </location>
</feature>
<dbReference type="InterPro" id="IPR036250">
    <property type="entry name" value="AcylCo_DH-like_C"/>
</dbReference>
<evidence type="ECO:0000313" key="7">
    <source>
        <dbReference type="Proteomes" id="UP000184096"/>
    </source>
</evidence>
<dbReference type="Gene3D" id="1.20.140.10">
    <property type="entry name" value="Butyryl-CoA Dehydrogenase, subunit A, domain 3"/>
    <property type="match status" value="1"/>
</dbReference>
<proteinExistence type="predicted"/>
<dbReference type="InterPro" id="IPR006091">
    <property type="entry name" value="Acyl-CoA_Oxase/DH_mid-dom"/>
</dbReference>
<dbReference type="InterPro" id="IPR052547">
    <property type="entry name" value="Mito_Isobutyryl-CoADH"/>
</dbReference>
<evidence type="ECO:0000256" key="2">
    <source>
        <dbReference type="ARBA" id="ARBA00023002"/>
    </source>
</evidence>
<evidence type="ECO:0000256" key="1">
    <source>
        <dbReference type="ARBA" id="ARBA00022630"/>
    </source>
</evidence>
<dbReference type="AlphaFoldDB" id="A0A1M7STH0"/>
<dbReference type="EMBL" id="LT670849">
    <property type="protein sequence ID" value="SHN61837.1"/>
    <property type="molecule type" value="Genomic_DNA"/>
</dbReference>
<dbReference type="PANTHER" id="PTHR43831:SF1">
    <property type="entry name" value="ISOBUTYRYL-COA DEHYDROGENASE, MITOCHONDRIAL"/>
    <property type="match status" value="1"/>
</dbReference>
<evidence type="ECO:0000259" key="5">
    <source>
        <dbReference type="Pfam" id="PF08028"/>
    </source>
</evidence>
<protein>
    <recommendedName>
        <fullName evidence="8">Acyl-CoA dehydrogenase</fullName>
    </recommendedName>
</protein>
<gene>
    <name evidence="6" type="ORF">SAMN05444170_0190</name>
</gene>
<feature type="domain" description="Acyl-CoA oxidase/dehydrogenase middle" evidence="3">
    <location>
        <begin position="136"/>
        <end position="226"/>
    </location>
</feature>
<dbReference type="SUPFAM" id="SSF47203">
    <property type="entry name" value="Acyl-CoA dehydrogenase C-terminal domain-like"/>
    <property type="match status" value="1"/>
</dbReference>
<dbReference type="Gene3D" id="1.10.540.10">
    <property type="entry name" value="Acyl-CoA dehydrogenase/oxidase, N-terminal domain"/>
    <property type="match status" value="1"/>
</dbReference>
<name>A0A1M7STH0_9BRAD</name>
<dbReference type="InterPro" id="IPR037069">
    <property type="entry name" value="AcylCoA_DH/ox_N_sf"/>
</dbReference>
<keyword evidence="7" id="KW-1185">Reference proteome</keyword>
<dbReference type="InterPro" id="IPR046373">
    <property type="entry name" value="Acyl-CoA_Oxase/DH_mid-dom_sf"/>
</dbReference>
<evidence type="ECO:0000313" key="6">
    <source>
        <dbReference type="EMBL" id="SHN61837.1"/>
    </source>
</evidence>
<dbReference type="PANTHER" id="PTHR43831">
    <property type="entry name" value="ISOBUTYRYL-COA DEHYDROGENASE"/>
    <property type="match status" value="1"/>
</dbReference>
<organism evidence="6 7">
    <name type="scientific">Bradyrhizobium erythrophlei</name>
    <dbReference type="NCBI Taxonomy" id="1437360"/>
    <lineage>
        <taxon>Bacteria</taxon>
        <taxon>Pseudomonadati</taxon>
        <taxon>Pseudomonadota</taxon>
        <taxon>Alphaproteobacteria</taxon>
        <taxon>Hyphomicrobiales</taxon>
        <taxon>Nitrobacteraceae</taxon>
        <taxon>Bradyrhizobium</taxon>
    </lineage>
</organism>
<dbReference type="Pfam" id="PF08028">
    <property type="entry name" value="Acyl-CoA_dh_2"/>
    <property type="match status" value="1"/>
</dbReference>
<evidence type="ECO:0008006" key="8">
    <source>
        <dbReference type="Google" id="ProtNLM"/>
    </source>
</evidence>
<sequence>MVRALGTTAVSERVPLHAPDPVERALRLAPGFAERAVRHDRDASFPFENFRELSEAGLLALTVPVALGGSGAGAREAARVLGVVAKSDPSTALVLSMHYIQHLVMAKSQRWPARLARKLANETVEGVALINALRVEPELGSPARGGLPATIARRTETGWRLSGRKIYSTGAPILKWYAVWARTDEPEIRVGLLLVPAGLPGTRIEETWDHLGLRASGSHDVIFEDVAFPLDYEIDVRKPEDWATPDFTQSILSATLVAAIYDGVARAARDWLITFLKRRVPANLGAPLASLPRAQEILGAIETRLAVNARLIDGFARDFDDGALLNTTEAGVIKLTVTNNAVAVVEDALSLSSNHGLTRANPLERHYRDVLCGRVHTPQDDATRINLGRTALGL</sequence>
<dbReference type="Gene3D" id="2.40.110.10">
    <property type="entry name" value="Butyryl-CoA Dehydrogenase, subunit A, domain 2"/>
    <property type="match status" value="1"/>
</dbReference>
<dbReference type="SUPFAM" id="SSF56645">
    <property type="entry name" value="Acyl-CoA dehydrogenase NM domain-like"/>
    <property type="match status" value="1"/>
</dbReference>
<dbReference type="GO" id="GO:0050660">
    <property type="term" value="F:flavin adenine dinucleotide binding"/>
    <property type="evidence" value="ECO:0007669"/>
    <property type="project" value="InterPro"/>
</dbReference>
<evidence type="ECO:0000259" key="4">
    <source>
        <dbReference type="Pfam" id="PF02771"/>
    </source>
</evidence>
<dbReference type="Proteomes" id="UP000184096">
    <property type="component" value="Chromosome I"/>
</dbReference>
<dbReference type="OrthoDB" id="2986495at2"/>
<keyword evidence="2" id="KW-0560">Oxidoreductase</keyword>
<dbReference type="InterPro" id="IPR009100">
    <property type="entry name" value="AcylCoA_DH/oxidase_NM_dom_sf"/>
</dbReference>
<dbReference type="Pfam" id="PF02771">
    <property type="entry name" value="Acyl-CoA_dh_N"/>
    <property type="match status" value="1"/>
</dbReference>
<dbReference type="InterPro" id="IPR013107">
    <property type="entry name" value="Acyl-CoA_DH_C"/>
</dbReference>
<dbReference type="Pfam" id="PF02770">
    <property type="entry name" value="Acyl-CoA_dh_M"/>
    <property type="match status" value="1"/>
</dbReference>
<evidence type="ECO:0000259" key="3">
    <source>
        <dbReference type="Pfam" id="PF02770"/>
    </source>
</evidence>
<dbReference type="GO" id="GO:0016627">
    <property type="term" value="F:oxidoreductase activity, acting on the CH-CH group of donors"/>
    <property type="evidence" value="ECO:0007669"/>
    <property type="project" value="InterPro"/>
</dbReference>
<feature type="domain" description="Acyl-CoA dehydrogenase/oxidase N-terminal" evidence="4">
    <location>
        <begin position="33"/>
        <end position="99"/>
    </location>
</feature>
<dbReference type="CDD" id="cd00567">
    <property type="entry name" value="ACAD"/>
    <property type="match status" value="1"/>
</dbReference>
<keyword evidence="1" id="KW-0285">Flavoprotein</keyword>
<accession>A0A1M7STH0</accession>